<protein>
    <submittedName>
        <fullName evidence="1">Uncharacterized protein</fullName>
    </submittedName>
</protein>
<dbReference type="InParanoid" id="A0A1Z5R4P7"/>
<keyword evidence="2" id="KW-1185">Reference proteome</keyword>
<evidence type="ECO:0000313" key="2">
    <source>
        <dbReference type="Proteomes" id="UP000000768"/>
    </source>
</evidence>
<evidence type="ECO:0000313" key="1">
    <source>
        <dbReference type="EMBL" id="OQU78690.1"/>
    </source>
</evidence>
<reference evidence="2" key="2">
    <citation type="journal article" date="2018" name="Plant J.">
        <title>The Sorghum bicolor reference genome: improved assembly, gene annotations, a transcriptome atlas, and signatures of genome organization.</title>
        <authorList>
            <person name="McCormick R.F."/>
            <person name="Truong S.K."/>
            <person name="Sreedasyam A."/>
            <person name="Jenkins J."/>
            <person name="Shu S."/>
            <person name="Sims D."/>
            <person name="Kennedy M."/>
            <person name="Amirebrahimi M."/>
            <person name="Weers B.D."/>
            <person name="McKinley B."/>
            <person name="Mattison A."/>
            <person name="Morishige D.T."/>
            <person name="Grimwood J."/>
            <person name="Schmutz J."/>
            <person name="Mullet J.E."/>
        </authorList>
    </citation>
    <scope>NUCLEOTIDE SEQUENCE [LARGE SCALE GENOMIC DNA]</scope>
    <source>
        <strain evidence="2">cv. BTx623</strain>
    </source>
</reference>
<dbReference type="Gramene" id="OQU78690">
    <property type="protein sequence ID" value="OQU78690"/>
    <property type="gene ID" value="SORBI_3008G032850"/>
</dbReference>
<name>A0A1Z5R4P7_SORBI</name>
<reference evidence="1 2" key="1">
    <citation type="journal article" date="2009" name="Nature">
        <title>The Sorghum bicolor genome and the diversification of grasses.</title>
        <authorList>
            <person name="Paterson A.H."/>
            <person name="Bowers J.E."/>
            <person name="Bruggmann R."/>
            <person name="Dubchak I."/>
            <person name="Grimwood J."/>
            <person name="Gundlach H."/>
            <person name="Haberer G."/>
            <person name="Hellsten U."/>
            <person name="Mitros T."/>
            <person name="Poliakov A."/>
            <person name="Schmutz J."/>
            <person name="Spannagl M."/>
            <person name="Tang H."/>
            <person name="Wang X."/>
            <person name="Wicker T."/>
            <person name="Bharti A.K."/>
            <person name="Chapman J."/>
            <person name="Feltus F.A."/>
            <person name="Gowik U."/>
            <person name="Grigoriev I.V."/>
            <person name="Lyons E."/>
            <person name="Maher C.A."/>
            <person name="Martis M."/>
            <person name="Narechania A."/>
            <person name="Otillar R.P."/>
            <person name="Penning B.W."/>
            <person name="Salamov A.A."/>
            <person name="Wang Y."/>
            <person name="Zhang L."/>
            <person name="Carpita N.C."/>
            <person name="Freeling M."/>
            <person name="Gingle A.R."/>
            <person name="Hash C.T."/>
            <person name="Keller B."/>
            <person name="Klein P."/>
            <person name="Kresovich S."/>
            <person name="McCann M.C."/>
            <person name="Ming R."/>
            <person name="Peterson D.G."/>
            <person name="Mehboob-ur-Rahman"/>
            <person name="Ware D."/>
            <person name="Westhoff P."/>
            <person name="Mayer K.F."/>
            <person name="Messing J."/>
            <person name="Rokhsar D.S."/>
        </authorList>
    </citation>
    <scope>NUCLEOTIDE SEQUENCE [LARGE SCALE GENOMIC DNA]</scope>
    <source>
        <strain evidence="2">cv. BTx623</strain>
    </source>
</reference>
<sequence>MDRWSSFRGHVLGGALNHCSLSTLLHSSSVGAGKYQCEKKDVQRSREG</sequence>
<gene>
    <name evidence="1" type="ORF">SORBI_3008G032850</name>
</gene>
<organism evidence="1 2">
    <name type="scientific">Sorghum bicolor</name>
    <name type="common">Sorghum</name>
    <name type="synonym">Sorghum vulgare</name>
    <dbReference type="NCBI Taxonomy" id="4558"/>
    <lineage>
        <taxon>Eukaryota</taxon>
        <taxon>Viridiplantae</taxon>
        <taxon>Streptophyta</taxon>
        <taxon>Embryophyta</taxon>
        <taxon>Tracheophyta</taxon>
        <taxon>Spermatophyta</taxon>
        <taxon>Magnoliopsida</taxon>
        <taxon>Liliopsida</taxon>
        <taxon>Poales</taxon>
        <taxon>Poaceae</taxon>
        <taxon>PACMAD clade</taxon>
        <taxon>Panicoideae</taxon>
        <taxon>Andropogonodae</taxon>
        <taxon>Andropogoneae</taxon>
        <taxon>Sorghinae</taxon>
        <taxon>Sorghum</taxon>
    </lineage>
</organism>
<proteinExistence type="predicted"/>
<accession>A0A1Z5R4P7</accession>
<dbReference type="EMBL" id="CM000767">
    <property type="protein sequence ID" value="OQU78690.1"/>
    <property type="molecule type" value="Genomic_DNA"/>
</dbReference>
<dbReference type="Proteomes" id="UP000000768">
    <property type="component" value="Chromosome 8"/>
</dbReference>
<dbReference type="AlphaFoldDB" id="A0A1Z5R4P7"/>